<dbReference type="RefSeq" id="WP_208640884.1">
    <property type="nucleotide sequence ID" value="NZ_MUBM01000333.1"/>
</dbReference>
<organism evidence="2 3">
    <name type="scientific">Streptomyces carpinensis</name>
    <dbReference type="NCBI Taxonomy" id="66369"/>
    <lineage>
        <taxon>Bacteria</taxon>
        <taxon>Bacillati</taxon>
        <taxon>Actinomycetota</taxon>
        <taxon>Actinomycetes</taxon>
        <taxon>Kitasatosporales</taxon>
        <taxon>Streptomycetaceae</taxon>
        <taxon>Streptomyces</taxon>
    </lineage>
</organism>
<evidence type="ECO:0000256" key="1">
    <source>
        <dbReference type="SAM" id="MobiDB-lite"/>
    </source>
</evidence>
<dbReference type="EMBL" id="JBEPCU010000502">
    <property type="protein sequence ID" value="MER6980180.1"/>
    <property type="molecule type" value="Genomic_DNA"/>
</dbReference>
<evidence type="ECO:0000313" key="2">
    <source>
        <dbReference type="EMBL" id="MER6980180.1"/>
    </source>
</evidence>
<keyword evidence="3" id="KW-1185">Reference proteome</keyword>
<dbReference type="Proteomes" id="UP001458415">
    <property type="component" value="Unassembled WGS sequence"/>
</dbReference>
<gene>
    <name evidence="2" type="ORF">ABT317_25215</name>
</gene>
<name>A0ABV1W7U2_9ACTN</name>
<comment type="caution">
    <text evidence="2">The sequence shown here is derived from an EMBL/GenBank/DDBJ whole genome shotgun (WGS) entry which is preliminary data.</text>
</comment>
<feature type="region of interest" description="Disordered" evidence="1">
    <location>
        <begin position="52"/>
        <end position="73"/>
    </location>
</feature>
<protein>
    <submittedName>
        <fullName evidence="2">Uncharacterized protein</fullName>
    </submittedName>
</protein>
<proteinExistence type="predicted"/>
<reference evidence="2 3" key="1">
    <citation type="submission" date="2024-06" db="EMBL/GenBank/DDBJ databases">
        <title>The Natural Products Discovery Center: Release of the First 8490 Sequenced Strains for Exploring Actinobacteria Biosynthetic Diversity.</title>
        <authorList>
            <person name="Kalkreuter E."/>
            <person name="Kautsar S.A."/>
            <person name="Yang D."/>
            <person name="Bader C.D."/>
            <person name="Teijaro C.N."/>
            <person name="Fluegel L."/>
            <person name="Davis C.M."/>
            <person name="Simpson J.R."/>
            <person name="Lauterbach L."/>
            <person name="Steele A.D."/>
            <person name="Gui C."/>
            <person name="Meng S."/>
            <person name="Li G."/>
            <person name="Viehrig K."/>
            <person name="Ye F."/>
            <person name="Su P."/>
            <person name="Kiefer A.F."/>
            <person name="Nichols A."/>
            <person name="Cepeda A.J."/>
            <person name="Yan W."/>
            <person name="Fan B."/>
            <person name="Jiang Y."/>
            <person name="Adhikari A."/>
            <person name="Zheng C.-J."/>
            <person name="Schuster L."/>
            <person name="Cowan T.M."/>
            <person name="Smanski M.J."/>
            <person name="Chevrette M.G."/>
            <person name="De Carvalho L.P.S."/>
            <person name="Shen B."/>
        </authorList>
    </citation>
    <scope>NUCLEOTIDE SEQUENCE [LARGE SCALE GENOMIC DNA]</scope>
    <source>
        <strain evidence="2 3">NPDC000634</strain>
    </source>
</reference>
<sequence length="73" mass="8143">MRTTPRGPYEDCLLRFDRHARRYGAVDPVRQAVDEGEARLLGDPERLGRAVAHLAGGKPPGPTARRGGWWPRP</sequence>
<evidence type="ECO:0000313" key="3">
    <source>
        <dbReference type="Proteomes" id="UP001458415"/>
    </source>
</evidence>
<accession>A0ABV1W7U2</accession>